<dbReference type="Proteomes" id="UP001172673">
    <property type="component" value="Unassembled WGS sequence"/>
</dbReference>
<feature type="region of interest" description="Disordered" evidence="1">
    <location>
        <begin position="1"/>
        <end position="20"/>
    </location>
</feature>
<accession>A0AA39CDD0</accession>
<evidence type="ECO:0000313" key="2">
    <source>
        <dbReference type="EMBL" id="KAJ9604057.1"/>
    </source>
</evidence>
<reference evidence="2" key="1">
    <citation type="submission" date="2022-10" db="EMBL/GenBank/DDBJ databases">
        <title>Culturing micro-colonial fungi from biological soil crusts in the Mojave desert and describing Neophaeococcomyces mojavensis, and introducing the new genera and species Taxawa tesnikishii.</title>
        <authorList>
            <person name="Kurbessoian T."/>
            <person name="Stajich J.E."/>
        </authorList>
    </citation>
    <scope>NUCLEOTIDE SEQUENCE</scope>
    <source>
        <strain evidence="2">TK_41</strain>
    </source>
</reference>
<name>A0AA39CDD0_9EURO</name>
<dbReference type="EMBL" id="JAPDRK010000020">
    <property type="protein sequence ID" value="KAJ9604057.1"/>
    <property type="molecule type" value="Genomic_DNA"/>
</dbReference>
<evidence type="ECO:0000256" key="1">
    <source>
        <dbReference type="SAM" id="MobiDB-lite"/>
    </source>
</evidence>
<keyword evidence="3" id="KW-1185">Reference proteome</keyword>
<comment type="caution">
    <text evidence="2">The sequence shown here is derived from an EMBL/GenBank/DDBJ whole genome shotgun (WGS) entry which is preliminary data.</text>
</comment>
<dbReference type="AlphaFoldDB" id="A0AA39CDD0"/>
<protein>
    <submittedName>
        <fullName evidence="2">Uncharacterized protein</fullName>
    </submittedName>
</protein>
<sequence length="277" mass="30937">MADLVDSFTPSDPSDKSPFTFLNRLPTKRLDAKITRAAESGIPQQGAQTGGYTPSYLYLSHVPLFPLYSDRQHELLAKEDKHKQLMIKAMNDADPDKKLTGGQKAFLGTIGHLVGAGSIVSTQRWERRLVGSNVMSADSRMKQDKLLIFTRWTVPAPPGRQRQGPLWFVDVLEQRYDESSTSSLKSLSGNATMLKVGVADGRKVTLQLLKTEAKGIKTQKMWSKGTKTDTCEAMTFVGDNEIVAMEIVARIERTASMVEAMEVRKRFDKEWLVPMVQ</sequence>
<proteinExistence type="predicted"/>
<gene>
    <name evidence="2" type="ORF">H2200_011580</name>
</gene>
<evidence type="ECO:0000313" key="3">
    <source>
        <dbReference type="Proteomes" id="UP001172673"/>
    </source>
</evidence>
<organism evidence="2 3">
    <name type="scientific">Cladophialophora chaetospira</name>
    <dbReference type="NCBI Taxonomy" id="386627"/>
    <lineage>
        <taxon>Eukaryota</taxon>
        <taxon>Fungi</taxon>
        <taxon>Dikarya</taxon>
        <taxon>Ascomycota</taxon>
        <taxon>Pezizomycotina</taxon>
        <taxon>Eurotiomycetes</taxon>
        <taxon>Chaetothyriomycetidae</taxon>
        <taxon>Chaetothyriales</taxon>
        <taxon>Herpotrichiellaceae</taxon>
        <taxon>Cladophialophora</taxon>
    </lineage>
</organism>